<gene>
    <name evidence="1" type="ORF">GU90_02555</name>
</gene>
<dbReference type="OrthoDB" id="4134439at2"/>
<sequence>MTEPVESWVPAGVDVTKPSAARAYDAFLGGSHNFEADREFARKAEEVFPGVALSCQANRDFLRRAVLFGLNSGVRQFLDLGSGIPTVGNVHEVAQAVDPQARVVYVDNEPVAVAHSELLLANNDNAIIVRGDVRDPDHLLEESTRLIDFDEPVMLLMLALLHFIPDDDEPEKLVARFREALPSGSYLAITHATDAARPEEMKALEDLYATSSNPAVARSPEWIKDLFGDFELVSPGAVFVPEWRPDAETTSNPENYIFFGGVGKKN</sequence>
<dbReference type="eggNOG" id="COG2890">
    <property type="taxonomic scope" value="Bacteria"/>
</dbReference>
<dbReference type="Pfam" id="PF04672">
    <property type="entry name" value="Methyltransf_19"/>
    <property type="match status" value="1"/>
</dbReference>
<dbReference type="SUPFAM" id="SSF53335">
    <property type="entry name" value="S-adenosyl-L-methionine-dependent methyltransferases"/>
    <property type="match status" value="1"/>
</dbReference>
<dbReference type="Proteomes" id="UP000031419">
    <property type="component" value="Unassembled WGS sequence"/>
</dbReference>
<dbReference type="PIRSF" id="PIRSF017393">
    <property type="entry name" value="MTase_SAV2177"/>
    <property type="match status" value="1"/>
</dbReference>
<evidence type="ECO:0000313" key="1">
    <source>
        <dbReference type="EMBL" id="KEI45786.1"/>
    </source>
</evidence>
<dbReference type="STRING" id="28042.GU90_02555"/>
<dbReference type="InterPro" id="IPR006764">
    <property type="entry name" value="SAM_dep_MeTrfase_SAV2177_type"/>
</dbReference>
<dbReference type="AlphaFoldDB" id="A0A073B2K5"/>
<comment type="caution">
    <text evidence="1">The sequence shown here is derived from an EMBL/GenBank/DDBJ whole genome shotgun (WGS) entry which is preliminary data.</text>
</comment>
<organism evidence="1 2">
    <name type="scientific">Saccharopolyspora rectivirgula</name>
    <dbReference type="NCBI Taxonomy" id="28042"/>
    <lineage>
        <taxon>Bacteria</taxon>
        <taxon>Bacillati</taxon>
        <taxon>Actinomycetota</taxon>
        <taxon>Actinomycetes</taxon>
        <taxon>Pseudonocardiales</taxon>
        <taxon>Pseudonocardiaceae</taxon>
        <taxon>Saccharopolyspora</taxon>
    </lineage>
</organism>
<reference evidence="1 2" key="1">
    <citation type="submission" date="2014-06" db="EMBL/GenBank/DDBJ databases">
        <title>Saccharopolyspora rectivirgula DSM-43113 Genome sequencing.</title>
        <authorList>
            <person name="Barrera C."/>
            <person name="Millon L."/>
            <person name="Rognon B."/>
            <person name="Zaugg C."/>
            <person name="Monod M."/>
        </authorList>
    </citation>
    <scope>NUCLEOTIDE SEQUENCE [LARGE SCALE GENOMIC DNA]</scope>
    <source>
        <strain evidence="1 2">DSM 43113</strain>
    </source>
</reference>
<name>A0A073B2K5_9PSEU</name>
<dbReference type="EMBL" id="JNVU01000009">
    <property type="protein sequence ID" value="KEI45786.1"/>
    <property type="molecule type" value="Genomic_DNA"/>
</dbReference>
<evidence type="ECO:0000313" key="2">
    <source>
        <dbReference type="Proteomes" id="UP000031419"/>
    </source>
</evidence>
<keyword evidence="2" id="KW-1185">Reference proteome</keyword>
<evidence type="ECO:0008006" key="3">
    <source>
        <dbReference type="Google" id="ProtNLM"/>
    </source>
</evidence>
<protein>
    <recommendedName>
        <fullName evidence="3">S-adenosyl methyltransferase</fullName>
    </recommendedName>
</protein>
<dbReference type="Gene3D" id="3.40.50.150">
    <property type="entry name" value="Vaccinia Virus protein VP39"/>
    <property type="match status" value="1"/>
</dbReference>
<accession>A0A073B2K5</accession>
<dbReference type="RefSeq" id="WP_029722498.1">
    <property type="nucleotide sequence ID" value="NZ_JAJUIW010000002.1"/>
</dbReference>
<proteinExistence type="predicted"/>
<dbReference type="InterPro" id="IPR029063">
    <property type="entry name" value="SAM-dependent_MTases_sf"/>
</dbReference>